<feature type="domain" description="Methyltransferase type 11" evidence="1">
    <location>
        <begin position="33"/>
        <end position="130"/>
    </location>
</feature>
<evidence type="ECO:0000313" key="3">
    <source>
        <dbReference type="Proteomes" id="UP000230821"/>
    </source>
</evidence>
<protein>
    <submittedName>
        <fullName evidence="2">SAM-dependent methyltransferase</fullName>
    </submittedName>
</protein>
<dbReference type="InterPro" id="IPR029063">
    <property type="entry name" value="SAM-dependent_MTases_sf"/>
</dbReference>
<dbReference type="PANTHER" id="PTHR43591">
    <property type="entry name" value="METHYLTRANSFERASE"/>
    <property type="match status" value="1"/>
</dbReference>
<keyword evidence="2" id="KW-0489">Methyltransferase</keyword>
<dbReference type="Gene3D" id="3.40.50.150">
    <property type="entry name" value="Vaccinia Virus protein VP39"/>
    <property type="match status" value="1"/>
</dbReference>
<dbReference type="Pfam" id="PF08241">
    <property type="entry name" value="Methyltransf_11"/>
    <property type="match status" value="1"/>
</dbReference>
<dbReference type="CDD" id="cd02440">
    <property type="entry name" value="AdoMet_MTases"/>
    <property type="match status" value="1"/>
</dbReference>
<dbReference type="Proteomes" id="UP000230821">
    <property type="component" value="Unassembled WGS sequence"/>
</dbReference>
<keyword evidence="2" id="KW-0808">Transferase</keyword>
<evidence type="ECO:0000259" key="1">
    <source>
        <dbReference type="Pfam" id="PF08241"/>
    </source>
</evidence>
<dbReference type="EMBL" id="PDSK01000051">
    <property type="protein sequence ID" value="PIE35230.1"/>
    <property type="molecule type" value="Genomic_DNA"/>
</dbReference>
<reference evidence="2 3" key="1">
    <citation type="submission" date="2017-10" db="EMBL/GenBank/DDBJ databases">
        <title>Novel microbial diversity and functional potential in the marine mammal oral microbiome.</title>
        <authorList>
            <person name="Dudek N.K."/>
            <person name="Sun C.L."/>
            <person name="Burstein D."/>
            <person name="Kantor R.S."/>
            <person name="Aliaga Goltsman D.S."/>
            <person name="Bik E.M."/>
            <person name="Thomas B.C."/>
            <person name="Banfield J.F."/>
            <person name="Relman D.A."/>
        </authorList>
    </citation>
    <scope>NUCLEOTIDE SEQUENCE [LARGE SCALE GENOMIC DNA]</scope>
    <source>
        <strain evidence="2">DOLJORAL78_47_16</strain>
    </source>
</reference>
<dbReference type="InterPro" id="IPR013216">
    <property type="entry name" value="Methyltransf_11"/>
</dbReference>
<dbReference type="GO" id="GO:0008757">
    <property type="term" value="F:S-adenosylmethionine-dependent methyltransferase activity"/>
    <property type="evidence" value="ECO:0007669"/>
    <property type="project" value="InterPro"/>
</dbReference>
<gene>
    <name evidence="2" type="ORF">CSA56_05095</name>
</gene>
<dbReference type="PANTHER" id="PTHR43591:SF110">
    <property type="entry name" value="RHODANESE DOMAIN-CONTAINING PROTEIN"/>
    <property type="match status" value="1"/>
</dbReference>
<dbReference type="SUPFAM" id="SSF53335">
    <property type="entry name" value="S-adenosyl-L-methionine-dependent methyltransferases"/>
    <property type="match status" value="1"/>
</dbReference>
<organism evidence="2 3">
    <name type="scientific">candidate division KSB3 bacterium</name>
    <dbReference type="NCBI Taxonomy" id="2044937"/>
    <lineage>
        <taxon>Bacteria</taxon>
        <taxon>candidate division KSB3</taxon>
    </lineage>
</organism>
<accession>A0A2G6KIN1</accession>
<evidence type="ECO:0000313" key="2">
    <source>
        <dbReference type="EMBL" id="PIE35230.1"/>
    </source>
</evidence>
<name>A0A2G6KIN1_9BACT</name>
<dbReference type="GO" id="GO:0032259">
    <property type="term" value="P:methylation"/>
    <property type="evidence" value="ECO:0007669"/>
    <property type="project" value="UniProtKB-KW"/>
</dbReference>
<comment type="caution">
    <text evidence="2">The sequence shown here is derived from an EMBL/GenBank/DDBJ whole genome shotgun (WGS) entry which is preliminary data.</text>
</comment>
<sequence>MIHDLYTLMQPIYPLLIQQWVDDYGLSEGIAADIGTGPGRLGLELAKLTPMHIQFVDSNQETLETAKANFDTLQPDNTSEFIHADVQNLPMADNTVDFVMSRGSIWFWDKPDMGLREIYRILKPGGIAVIGGGLGRYMPDSMRNRLFDAMQNALKRRNETRPSLQEYKEIVKKAHLPNYRMFTDGNSKTGRWVEITK</sequence>
<proteinExistence type="predicted"/>
<dbReference type="AlphaFoldDB" id="A0A2G6KIN1"/>